<dbReference type="AlphaFoldDB" id="A0A0H5M9C5"/>
<dbReference type="Proteomes" id="UP000043316">
    <property type="component" value="Unassembled WGS sequence"/>
</dbReference>
<gene>
    <name evidence="1" type="ORF">ERS008476_00576</name>
</gene>
<dbReference type="Pfam" id="PF13957">
    <property type="entry name" value="YafO_toxin"/>
    <property type="match status" value="1"/>
</dbReference>
<accession>A0A0H5M9C5</accession>
<proteinExistence type="predicted"/>
<dbReference type="EMBL" id="CWJI01000001">
    <property type="protein sequence ID" value="CRY53676.1"/>
    <property type="molecule type" value="Genomic_DNA"/>
</dbReference>
<name>A0A0H5M9C5_YERIN</name>
<dbReference type="InterPro" id="IPR020353">
    <property type="entry name" value="Toxin_YafO"/>
</dbReference>
<evidence type="ECO:0000313" key="2">
    <source>
        <dbReference type="Proteomes" id="UP000043316"/>
    </source>
</evidence>
<sequence>MKVSVSVHPDTEYPTIAKVYAKLLQDWKTTTALPSVFGRDGMWEMNSRTRDSQIYKLHIRLSDEVPWKKHKPQIDRVSNNYLVYTQHWLDNERYQVISIMSPNAHELARTSFLVELERRAEQFQNT</sequence>
<evidence type="ECO:0000313" key="1">
    <source>
        <dbReference type="EMBL" id="CRY53676.1"/>
    </source>
</evidence>
<organism evidence="1 2">
    <name type="scientific">Yersinia intermedia</name>
    <dbReference type="NCBI Taxonomy" id="631"/>
    <lineage>
        <taxon>Bacteria</taxon>
        <taxon>Pseudomonadati</taxon>
        <taxon>Pseudomonadota</taxon>
        <taxon>Gammaproteobacteria</taxon>
        <taxon>Enterobacterales</taxon>
        <taxon>Yersiniaceae</taxon>
        <taxon>Yersinia</taxon>
    </lineage>
</organism>
<protein>
    <submittedName>
        <fullName evidence="1">Putative toxin YafO</fullName>
    </submittedName>
</protein>
<dbReference type="RefSeq" id="WP_050873188.1">
    <property type="nucleotide sequence ID" value="NZ_CWJI01000001.1"/>
</dbReference>
<reference evidence="2" key="1">
    <citation type="submission" date="2015-03" db="EMBL/GenBank/DDBJ databases">
        <authorList>
            <consortium name="Pathogen Informatics"/>
        </authorList>
    </citation>
    <scope>NUCLEOTIDE SEQUENCE [LARGE SCALE GENOMIC DNA]</scope>
    <source>
        <strain evidence="2">R148</strain>
    </source>
</reference>